<dbReference type="OrthoDB" id="4548279at2"/>
<dbReference type="PANTHER" id="PTHR33678:SF1">
    <property type="entry name" value="BLL1576 PROTEIN"/>
    <property type="match status" value="1"/>
</dbReference>
<dbReference type="AlphaFoldDB" id="A0A4U0S828"/>
<feature type="compositionally biased region" description="Basic and acidic residues" evidence="1">
    <location>
        <begin position="18"/>
        <end position="29"/>
    </location>
</feature>
<dbReference type="Proteomes" id="UP000305778">
    <property type="component" value="Unassembled WGS sequence"/>
</dbReference>
<name>A0A4U0S828_9ACTN</name>
<sequence length="494" mass="52154">MDGVFGTRRGGQPGRKGVRLEPAEKPDRTEQVAAPADCAGCGADLGDARALKDGWAQVWDILPVVLEKVAYVLPRQRCGCGCVTTSQAPGGQVGAVVYGPNLNAAAVLLGSEGNIPVERTAMLINSLLGVPVSSGFVARAHARLAERLEAAGFDAAMKQALRAEDVLCGDESPVHVLDKDADTFGRPVPGTPHAVTVRTPDERLIWYVPMNSRSSEAIRDLDVLTGWNGYLVRDDYSGWQQFDATLAGVQQCAAHLIRQKPLSYRTWRVGFRRSGMESLMLRKAVSVGFRVDGGVGMASALGLLEERELAARERLEVVRAEADRILAELAHAERDWEDWITARQRVAAVLSAESAAPEATATAGIQQLPVPVVPATAVLAAPAVAAEVAGPEAGAQGPRAGSVVAVWGPGVEPGVLAVEYQRILAVLAERQDTDADGSGLMSCQEIASALGLELTPAKVEGVVRSRARRLEARGWLAQPVAGRFRLAAGPAAGS</sequence>
<dbReference type="EMBL" id="SUMC01000157">
    <property type="protein sequence ID" value="TJZ96554.1"/>
    <property type="molecule type" value="Genomic_DNA"/>
</dbReference>
<organism evidence="3 4">
    <name type="scientific">Actinacidiphila oryziradicis</name>
    <dbReference type="NCBI Taxonomy" id="2571141"/>
    <lineage>
        <taxon>Bacteria</taxon>
        <taxon>Bacillati</taxon>
        <taxon>Actinomycetota</taxon>
        <taxon>Actinomycetes</taxon>
        <taxon>Kitasatosporales</taxon>
        <taxon>Streptomycetaceae</taxon>
        <taxon>Actinacidiphila</taxon>
    </lineage>
</organism>
<proteinExistence type="predicted"/>
<comment type="caution">
    <text evidence="3">The sequence shown here is derived from an EMBL/GenBank/DDBJ whole genome shotgun (WGS) entry which is preliminary data.</text>
</comment>
<feature type="region of interest" description="Disordered" evidence="1">
    <location>
        <begin position="1"/>
        <end position="29"/>
    </location>
</feature>
<evidence type="ECO:0000256" key="1">
    <source>
        <dbReference type="SAM" id="MobiDB-lite"/>
    </source>
</evidence>
<accession>A0A4U0S828</accession>
<dbReference type="InterPro" id="IPR018247">
    <property type="entry name" value="EF_Hand_1_Ca_BS"/>
</dbReference>
<keyword evidence="4" id="KW-1185">Reference proteome</keyword>
<evidence type="ECO:0000313" key="3">
    <source>
        <dbReference type="EMBL" id="TJZ96554.1"/>
    </source>
</evidence>
<evidence type="ECO:0000259" key="2">
    <source>
        <dbReference type="Pfam" id="PF03050"/>
    </source>
</evidence>
<dbReference type="PANTHER" id="PTHR33678">
    <property type="entry name" value="BLL1576 PROTEIN"/>
    <property type="match status" value="1"/>
</dbReference>
<reference evidence="3 4" key="1">
    <citation type="submission" date="2019-04" db="EMBL/GenBank/DDBJ databases">
        <title>Streptomyces oryziradicis sp. nov., a novel actinomycete isolated from rhizosphere soil of rice (Oryza sativa L.).</title>
        <authorList>
            <person name="Li C."/>
        </authorList>
    </citation>
    <scope>NUCLEOTIDE SEQUENCE [LARGE SCALE GENOMIC DNA]</scope>
    <source>
        <strain evidence="3 4">NEAU-C40</strain>
    </source>
</reference>
<dbReference type="PROSITE" id="PS00018">
    <property type="entry name" value="EF_HAND_1"/>
    <property type="match status" value="1"/>
</dbReference>
<evidence type="ECO:0000313" key="4">
    <source>
        <dbReference type="Proteomes" id="UP000305778"/>
    </source>
</evidence>
<dbReference type="InterPro" id="IPR052344">
    <property type="entry name" value="Transposase-related"/>
</dbReference>
<gene>
    <name evidence="3" type="ORF">FCI23_50655</name>
</gene>
<protein>
    <recommendedName>
        <fullName evidence="2">Transposase IS66 central domain-containing protein</fullName>
    </recommendedName>
</protein>
<dbReference type="InterPro" id="IPR004291">
    <property type="entry name" value="Transposase_IS66_central"/>
</dbReference>
<dbReference type="RefSeq" id="WP_136730729.1">
    <property type="nucleotide sequence ID" value="NZ_SUMC01000157.1"/>
</dbReference>
<dbReference type="Pfam" id="PF03050">
    <property type="entry name" value="DDE_Tnp_IS66"/>
    <property type="match status" value="1"/>
</dbReference>
<feature type="domain" description="Transposase IS66 central" evidence="2">
    <location>
        <begin position="97"/>
        <end position="259"/>
    </location>
</feature>